<evidence type="ECO:0000313" key="2">
    <source>
        <dbReference type="Proteomes" id="UP000000763"/>
    </source>
</evidence>
<organism evidence="1 2">
    <name type="scientific">Oryza sativa subsp. japonica</name>
    <name type="common">Rice</name>
    <dbReference type="NCBI Taxonomy" id="39947"/>
    <lineage>
        <taxon>Eukaryota</taxon>
        <taxon>Viridiplantae</taxon>
        <taxon>Streptophyta</taxon>
        <taxon>Embryophyta</taxon>
        <taxon>Tracheophyta</taxon>
        <taxon>Spermatophyta</taxon>
        <taxon>Magnoliopsida</taxon>
        <taxon>Liliopsida</taxon>
        <taxon>Poales</taxon>
        <taxon>Poaceae</taxon>
        <taxon>BOP clade</taxon>
        <taxon>Oryzoideae</taxon>
        <taxon>Oryzeae</taxon>
        <taxon>Oryzinae</taxon>
        <taxon>Oryza</taxon>
        <taxon>Oryza sativa</taxon>
    </lineage>
</organism>
<sequence length="79" mass="8609">MMGDGKGLGQWKYGVVGWMWRAGWVAAMAGIAKCPCYSNKLSMVVAGWSWSRRPKLNNDGDTASSLAAITIIKITCEVR</sequence>
<dbReference type="EMBL" id="AP005536">
    <property type="protein sequence ID" value="BAD28683.1"/>
    <property type="molecule type" value="Genomic_DNA"/>
</dbReference>
<accession>Q6ERN7</accession>
<dbReference type="Proteomes" id="UP000000763">
    <property type="component" value="Chromosome 2"/>
</dbReference>
<reference evidence="2" key="2">
    <citation type="journal article" date="2008" name="Nucleic Acids Res.">
        <title>The rice annotation project database (RAP-DB): 2008 update.</title>
        <authorList>
            <consortium name="The rice annotation project (RAP)"/>
        </authorList>
    </citation>
    <scope>GENOME REANNOTATION</scope>
    <source>
        <strain evidence="2">cv. Nipponbare</strain>
    </source>
</reference>
<proteinExistence type="predicted"/>
<gene>
    <name evidence="1" type="primary">OSJNBa0055M07.20</name>
</gene>
<reference evidence="2" key="1">
    <citation type="journal article" date="2005" name="Nature">
        <title>The map-based sequence of the rice genome.</title>
        <authorList>
            <consortium name="International rice genome sequencing project (IRGSP)"/>
            <person name="Matsumoto T."/>
            <person name="Wu J."/>
            <person name="Kanamori H."/>
            <person name="Katayose Y."/>
            <person name="Fujisawa M."/>
            <person name="Namiki N."/>
            <person name="Mizuno H."/>
            <person name="Yamamoto K."/>
            <person name="Antonio B.A."/>
            <person name="Baba T."/>
            <person name="Sakata K."/>
            <person name="Nagamura Y."/>
            <person name="Aoki H."/>
            <person name="Arikawa K."/>
            <person name="Arita K."/>
            <person name="Bito T."/>
            <person name="Chiden Y."/>
            <person name="Fujitsuka N."/>
            <person name="Fukunaka R."/>
            <person name="Hamada M."/>
            <person name="Harada C."/>
            <person name="Hayashi A."/>
            <person name="Hijishita S."/>
            <person name="Honda M."/>
            <person name="Hosokawa S."/>
            <person name="Ichikawa Y."/>
            <person name="Idonuma A."/>
            <person name="Iijima M."/>
            <person name="Ikeda M."/>
            <person name="Ikeno M."/>
            <person name="Ito K."/>
            <person name="Ito S."/>
            <person name="Ito T."/>
            <person name="Ito Y."/>
            <person name="Ito Y."/>
            <person name="Iwabuchi A."/>
            <person name="Kamiya K."/>
            <person name="Karasawa W."/>
            <person name="Kurita K."/>
            <person name="Katagiri S."/>
            <person name="Kikuta A."/>
            <person name="Kobayashi H."/>
            <person name="Kobayashi N."/>
            <person name="Machita K."/>
            <person name="Maehara T."/>
            <person name="Masukawa M."/>
            <person name="Mizubayashi T."/>
            <person name="Mukai Y."/>
            <person name="Nagasaki H."/>
            <person name="Nagata Y."/>
            <person name="Naito S."/>
            <person name="Nakashima M."/>
            <person name="Nakama Y."/>
            <person name="Nakamichi Y."/>
            <person name="Nakamura M."/>
            <person name="Meguro A."/>
            <person name="Negishi M."/>
            <person name="Ohta I."/>
            <person name="Ohta T."/>
            <person name="Okamoto M."/>
            <person name="Ono N."/>
            <person name="Saji S."/>
            <person name="Sakaguchi M."/>
            <person name="Sakai K."/>
            <person name="Shibata M."/>
            <person name="Shimokawa T."/>
            <person name="Song J."/>
            <person name="Takazaki Y."/>
            <person name="Terasawa K."/>
            <person name="Tsugane M."/>
            <person name="Tsuji K."/>
            <person name="Ueda S."/>
            <person name="Waki K."/>
            <person name="Yamagata H."/>
            <person name="Yamamoto M."/>
            <person name="Yamamoto S."/>
            <person name="Yamane H."/>
            <person name="Yoshiki S."/>
            <person name="Yoshihara R."/>
            <person name="Yukawa K."/>
            <person name="Zhong H."/>
            <person name="Yano M."/>
            <person name="Yuan Q."/>
            <person name="Ouyang S."/>
            <person name="Liu J."/>
            <person name="Jones K.M."/>
            <person name="Gansberger K."/>
            <person name="Moffat K."/>
            <person name="Hill J."/>
            <person name="Bera J."/>
            <person name="Fadrosh D."/>
            <person name="Jin S."/>
            <person name="Johri S."/>
            <person name="Kim M."/>
            <person name="Overton L."/>
            <person name="Reardon M."/>
            <person name="Tsitrin T."/>
            <person name="Vuong H."/>
            <person name="Weaver B."/>
            <person name="Ciecko A."/>
            <person name="Tallon L."/>
            <person name="Jackson J."/>
            <person name="Pai G."/>
            <person name="Aken S.V."/>
            <person name="Utterback T."/>
            <person name="Reidmuller S."/>
            <person name="Feldblyum T."/>
            <person name="Hsiao J."/>
            <person name="Zismann V."/>
            <person name="Iobst S."/>
            <person name="de Vazeille A.R."/>
            <person name="Buell C.R."/>
            <person name="Ying K."/>
            <person name="Li Y."/>
            <person name="Lu T."/>
            <person name="Huang Y."/>
            <person name="Zhao Q."/>
            <person name="Feng Q."/>
            <person name="Zhang L."/>
            <person name="Zhu J."/>
            <person name="Weng Q."/>
            <person name="Mu J."/>
            <person name="Lu Y."/>
            <person name="Fan D."/>
            <person name="Liu Y."/>
            <person name="Guan J."/>
            <person name="Zhang Y."/>
            <person name="Yu S."/>
            <person name="Liu X."/>
            <person name="Zhang Y."/>
            <person name="Hong G."/>
            <person name="Han B."/>
            <person name="Choisne N."/>
            <person name="Demange N."/>
            <person name="Orjeda G."/>
            <person name="Samain S."/>
            <person name="Cattolico L."/>
            <person name="Pelletier E."/>
            <person name="Couloux A."/>
            <person name="Segurens B."/>
            <person name="Wincker P."/>
            <person name="D'Hont A."/>
            <person name="Scarpelli C."/>
            <person name="Weissenbach J."/>
            <person name="Salanoubat M."/>
            <person name="Quetier F."/>
            <person name="Yu Y."/>
            <person name="Kim H.R."/>
            <person name="Rambo T."/>
            <person name="Currie J."/>
            <person name="Collura K."/>
            <person name="Luo M."/>
            <person name="Yang T."/>
            <person name="Ammiraju J.S.S."/>
            <person name="Engler F."/>
            <person name="Soderlund C."/>
            <person name="Wing R.A."/>
            <person name="Palmer L.E."/>
            <person name="de la Bastide M."/>
            <person name="Spiegel L."/>
            <person name="Nascimento L."/>
            <person name="Zutavern T."/>
            <person name="O'Shaughnessy A."/>
            <person name="Dike S."/>
            <person name="Dedhia N."/>
            <person name="Preston R."/>
            <person name="Balija V."/>
            <person name="McCombie W.R."/>
            <person name="Chow T."/>
            <person name="Chen H."/>
            <person name="Chung M."/>
            <person name="Chen C."/>
            <person name="Shaw J."/>
            <person name="Wu H."/>
            <person name="Hsiao K."/>
            <person name="Chao Y."/>
            <person name="Chu M."/>
            <person name="Cheng C."/>
            <person name="Hour A."/>
            <person name="Lee P."/>
            <person name="Lin S."/>
            <person name="Lin Y."/>
            <person name="Liou J."/>
            <person name="Liu S."/>
            <person name="Hsing Y."/>
            <person name="Raghuvanshi S."/>
            <person name="Mohanty A."/>
            <person name="Bharti A.K."/>
            <person name="Gaur A."/>
            <person name="Gupta V."/>
            <person name="Kumar D."/>
            <person name="Ravi V."/>
            <person name="Vij S."/>
            <person name="Kapur A."/>
            <person name="Khurana P."/>
            <person name="Khurana P."/>
            <person name="Khurana J.P."/>
            <person name="Tyagi A.K."/>
            <person name="Gaikwad K."/>
            <person name="Singh A."/>
            <person name="Dalal V."/>
            <person name="Srivastava S."/>
            <person name="Dixit A."/>
            <person name="Pal A.K."/>
            <person name="Ghazi I.A."/>
            <person name="Yadav M."/>
            <person name="Pandit A."/>
            <person name="Bhargava A."/>
            <person name="Sureshbabu K."/>
            <person name="Batra K."/>
            <person name="Sharma T.R."/>
            <person name="Mohapatra T."/>
            <person name="Singh N.K."/>
            <person name="Messing J."/>
            <person name="Nelson A.B."/>
            <person name="Fuks G."/>
            <person name="Kavchok S."/>
            <person name="Keizer G."/>
            <person name="Linton E."/>
            <person name="Llaca V."/>
            <person name="Song R."/>
            <person name="Tanyolac B."/>
            <person name="Young S."/>
            <person name="Ho-Il K."/>
            <person name="Hahn J.H."/>
            <person name="Sangsakoo G."/>
            <person name="Vanavichit A."/>
            <person name="de Mattos Luiz.A.T."/>
            <person name="Zimmer P.D."/>
            <person name="Malone G."/>
            <person name="Dellagostin O."/>
            <person name="de Oliveira A.C."/>
            <person name="Bevan M."/>
            <person name="Bancroft I."/>
            <person name="Minx P."/>
            <person name="Cordum H."/>
            <person name="Wilson R."/>
            <person name="Cheng Z."/>
            <person name="Jin W."/>
            <person name="Jiang J."/>
            <person name="Leong S.A."/>
            <person name="Iwama H."/>
            <person name="Gojobori T."/>
            <person name="Itoh T."/>
            <person name="Niimura Y."/>
            <person name="Fujii Y."/>
            <person name="Habara T."/>
            <person name="Sakai H."/>
            <person name="Sato Y."/>
            <person name="Wilson G."/>
            <person name="Kumar K."/>
            <person name="McCouch S."/>
            <person name="Juretic N."/>
            <person name="Hoen D."/>
            <person name="Wright S."/>
            <person name="Bruskiewich R."/>
            <person name="Bureau T."/>
            <person name="Miyao A."/>
            <person name="Hirochika H."/>
            <person name="Nishikawa T."/>
            <person name="Kadowaki K."/>
            <person name="Sugiura M."/>
            <person name="Burr B."/>
            <person name="Sasaki T."/>
        </authorList>
    </citation>
    <scope>NUCLEOTIDE SEQUENCE [LARGE SCALE GENOMIC DNA]</scope>
    <source>
        <strain evidence="2">cv. Nipponbare</strain>
    </source>
</reference>
<name>Q6ERN7_ORYSJ</name>
<dbReference type="AlphaFoldDB" id="Q6ERN7"/>
<evidence type="ECO:0000313" key="1">
    <source>
        <dbReference type="EMBL" id="BAD28683.1"/>
    </source>
</evidence>
<protein>
    <submittedName>
        <fullName evidence="1">Uncharacterized protein</fullName>
    </submittedName>
</protein>